<dbReference type="PROSITE" id="PS01124">
    <property type="entry name" value="HTH_ARAC_FAMILY_2"/>
    <property type="match status" value="1"/>
</dbReference>
<evidence type="ECO:0000256" key="2">
    <source>
        <dbReference type="ARBA" id="ARBA00023125"/>
    </source>
</evidence>
<sequence length="321" mass="37057">MSVTRHLNSNSSIPSIVFAGEVIVKPDSQLEPRVIPEFELVYFPKKSNTCYMVGDRRYEVSSPGFIITRPGEEHAYLFDPVEATRHLFVHFTLEKQIELELELELLRRAVWMTSYNTLLPALLKNILNMAYEKNFRWQERCNRMLGVVLEELNAEFCQEEAQREPSVSICCSPQLKAVLQFIDENLDRNFRISELASFAGWTQSHLSRVVKEYTGVSPSLFIMNKRIERACQLLVYGEMTGIKEVAYALGFEDEKYFCRCFRRITGMSASEYRAAYGDARFRNLYPVGNGDTTYPLNRWFYFNALDVGSVKTSEKGVDMGE</sequence>
<dbReference type="RefSeq" id="WP_377942226.1">
    <property type="nucleotide sequence ID" value="NZ_JBHUCX010000020.1"/>
</dbReference>
<accession>A0ABW4JDA3</accession>
<proteinExistence type="predicted"/>
<dbReference type="Pfam" id="PF12833">
    <property type="entry name" value="HTH_18"/>
    <property type="match status" value="1"/>
</dbReference>
<keyword evidence="3" id="KW-0804">Transcription</keyword>
<dbReference type="PROSITE" id="PS00041">
    <property type="entry name" value="HTH_ARAC_FAMILY_1"/>
    <property type="match status" value="1"/>
</dbReference>
<dbReference type="InterPro" id="IPR018060">
    <property type="entry name" value="HTH_AraC"/>
</dbReference>
<comment type="caution">
    <text evidence="5">The sequence shown here is derived from an EMBL/GenBank/DDBJ whole genome shotgun (WGS) entry which is preliminary data.</text>
</comment>
<dbReference type="PANTHER" id="PTHR43280">
    <property type="entry name" value="ARAC-FAMILY TRANSCRIPTIONAL REGULATOR"/>
    <property type="match status" value="1"/>
</dbReference>
<name>A0ABW4JDA3_9BACL</name>
<dbReference type="Gene3D" id="1.10.10.60">
    <property type="entry name" value="Homeodomain-like"/>
    <property type="match status" value="2"/>
</dbReference>
<keyword evidence="6" id="KW-1185">Reference proteome</keyword>
<evidence type="ECO:0000313" key="6">
    <source>
        <dbReference type="Proteomes" id="UP001597079"/>
    </source>
</evidence>
<dbReference type="InterPro" id="IPR020449">
    <property type="entry name" value="Tscrpt_reg_AraC-type_HTH"/>
</dbReference>
<dbReference type="InterPro" id="IPR009057">
    <property type="entry name" value="Homeodomain-like_sf"/>
</dbReference>
<protein>
    <submittedName>
        <fullName evidence="5">Helix-turn-helix domain-containing protein</fullName>
    </submittedName>
</protein>
<dbReference type="InterPro" id="IPR037923">
    <property type="entry name" value="HTH-like"/>
</dbReference>
<evidence type="ECO:0000259" key="4">
    <source>
        <dbReference type="PROSITE" id="PS01124"/>
    </source>
</evidence>
<dbReference type="SUPFAM" id="SSF46689">
    <property type="entry name" value="Homeodomain-like"/>
    <property type="match status" value="2"/>
</dbReference>
<dbReference type="PANTHER" id="PTHR43280:SF2">
    <property type="entry name" value="HTH-TYPE TRANSCRIPTIONAL REGULATOR EXSA"/>
    <property type="match status" value="1"/>
</dbReference>
<keyword evidence="1" id="KW-0805">Transcription regulation</keyword>
<dbReference type="SMART" id="SM00342">
    <property type="entry name" value="HTH_ARAC"/>
    <property type="match status" value="1"/>
</dbReference>
<dbReference type="PRINTS" id="PR00032">
    <property type="entry name" value="HTHARAC"/>
</dbReference>
<keyword evidence="2" id="KW-0238">DNA-binding</keyword>
<dbReference type="InterPro" id="IPR018062">
    <property type="entry name" value="HTH_AraC-typ_CS"/>
</dbReference>
<organism evidence="5 6">
    <name type="scientific">Alicyclobacillus fodiniaquatilis</name>
    <dbReference type="NCBI Taxonomy" id="1661150"/>
    <lineage>
        <taxon>Bacteria</taxon>
        <taxon>Bacillati</taxon>
        <taxon>Bacillota</taxon>
        <taxon>Bacilli</taxon>
        <taxon>Bacillales</taxon>
        <taxon>Alicyclobacillaceae</taxon>
        <taxon>Alicyclobacillus</taxon>
    </lineage>
</organism>
<evidence type="ECO:0000256" key="1">
    <source>
        <dbReference type="ARBA" id="ARBA00023015"/>
    </source>
</evidence>
<feature type="domain" description="HTH araC/xylS-type" evidence="4">
    <location>
        <begin position="176"/>
        <end position="275"/>
    </location>
</feature>
<evidence type="ECO:0000256" key="3">
    <source>
        <dbReference type="ARBA" id="ARBA00023163"/>
    </source>
</evidence>
<dbReference type="SUPFAM" id="SSF51215">
    <property type="entry name" value="Regulatory protein AraC"/>
    <property type="match status" value="1"/>
</dbReference>
<dbReference type="Proteomes" id="UP001597079">
    <property type="component" value="Unassembled WGS sequence"/>
</dbReference>
<dbReference type="EMBL" id="JBHUCX010000020">
    <property type="protein sequence ID" value="MFD1674354.1"/>
    <property type="molecule type" value="Genomic_DNA"/>
</dbReference>
<gene>
    <name evidence="5" type="ORF">ACFSB2_06500</name>
</gene>
<evidence type="ECO:0000313" key="5">
    <source>
        <dbReference type="EMBL" id="MFD1674354.1"/>
    </source>
</evidence>
<reference evidence="6" key="1">
    <citation type="journal article" date="2019" name="Int. J. Syst. Evol. Microbiol.">
        <title>The Global Catalogue of Microorganisms (GCM) 10K type strain sequencing project: providing services to taxonomists for standard genome sequencing and annotation.</title>
        <authorList>
            <consortium name="The Broad Institute Genomics Platform"/>
            <consortium name="The Broad Institute Genome Sequencing Center for Infectious Disease"/>
            <person name="Wu L."/>
            <person name="Ma J."/>
        </authorList>
    </citation>
    <scope>NUCLEOTIDE SEQUENCE [LARGE SCALE GENOMIC DNA]</scope>
    <source>
        <strain evidence="6">CGMCC 1.12286</strain>
    </source>
</reference>